<dbReference type="EMBL" id="ASPP01005479">
    <property type="protein sequence ID" value="ETO30432.1"/>
    <property type="molecule type" value="Genomic_DNA"/>
</dbReference>
<organism evidence="2 3">
    <name type="scientific">Reticulomyxa filosa</name>
    <dbReference type="NCBI Taxonomy" id="46433"/>
    <lineage>
        <taxon>Eukaryota</taxon>
        <taxon>Sar</taxon>
        <taxon>Rhizaria</taxon>
        <taxon>Retaria</taxon>
        <taxon>Foraminifera</taxon>
        <taxon>Monothalamids</taxon>
        <taxon>Reticulomyxidae</taxon>
        <taxon>Reticulomyxa</taxon>
    </lineage>
</organism>
<feature type="transmembrane region" description="Helical" evidence="1">
    <location>
        <begin position="64"/>
        <end position="83"/>
    </location>
</feature>
<comment type="caution">
    <text evidence="2">The sequence shown here is derived from an EMBL/GenBank/DDBJ whole genome shotgun (WGS) entry which is preliminary data.</text>
</comment>
<evidence type="ECO:0000256" key="1">
    <source>
        <dbReference type="SAM" id="Phobius"/>
    </source>
</evidence>
<keyword evidence="1" id="KW-0472">Membrane</keyword>
<gene>
    <name evidence="2" type="ORF">RFI_06689</name>
</gene>
<accession>X6NYT7</accession>
<dbReference type="Proteomes" id="UP000023152">
    <property type="component" value="Unassembled WGS sequence"/>
</dbReference>
<feature type="transmembrane region" description="Helical" evidence="1">
    <location>
        <begin position="90"/>
        <end position="111"/>
    </location>
</feature>
<keyword evidence="1" id="KW-0812">Transmembrane</keyword>
<proteinExistence type="predicted"/>
<evidence type="ECO:0000313" key="2">
    <source>
        <dbReference type="EMBL" id="ETO30432.1"/>
    </source>
</evidence>
<keyword evidence="1" id="KW-1133">Transmembrane helix</keyword>
<protein>
    <submittedName>
        <fullName evidence="2">Uncharacterized protein</fullName>
    </submittedName>
</protein>
<reference evidence="2 3" key="1">
    <citation type="journal article" date="2013" name="Curr. Biol.">
        <title>The Genome of the Foraminiferan Reticulomyxa filosa.</title>
        <authorList>
            <person name="Glockner G."/>
            <person name="Hulsmann N."/>
            <person name="Schleicher M."/>
            <person name="Noegel A.A."/>
            <person name="Eichinger L."/>
            <person name="Gallinger C."/>
            <person name="Pawlowski J."/>
            <person name="Sierra R."/>
            <person name="Euteneuer U."/>
            <person name="Pillet L."/>
            <person name="Moustafa A."/>
            <person name="Platzer M."/>
            <person name="Groth M."/>
            <person name="Szafranski K."/>
            <person name="Schliwa M."/>
        </authorList>
    </citation>
    <scope>NUCLEOTIDE SEQUENCE [LARGE SCALE GENOMIC DNA]</scope>
</reference>
<feature type="transmembrane region" description="Helical" evidence="1">
    <location>
        <begin position="117"/>
        <end position="136"/>
    </location>
</feature>
<evidence type="ECO:0000313" key="3">
    <source>
        <dbReference type="Proteomes" id="UP000023152"/>
    </source>
</evidence>
<sequence>MSFRTYQLLGIFTVAVAGAAMTLVFARAFFAFQKWRQQNELHDKYFDDTKLTQDAWYDYIQPHWYLAASVCVFLILIVSGLFLEQSKFSWVSDWTFAIIGLFGVVCLIASLTIDDVIAVRLEIIVGIVIIMIMLPFRLIAKNDIITDNIVPNSCSVLIAMVNTITPNVALYRLQKCQQNPSTSCLDDIFDCKKRTEVSSSVLPSVTVEMKKMPASDSPSLKPDKLPSLLIDFLNLGPQEYTLFANLLVKCFATEV</sequence>
<name>X6NYT7_RETFI</name>
<dbReference type="AlphaFoldDB" id="X6NYT7"/>
<keyword evidence="3" id="KW-1185">Reference proteome</keyword>